<dbReference type="NCBIfam" id="TIGR00521">
    <property type="entry name" value="coaBC_dfp"/>
    <property type="match status" value="1"/>
</dbReference>
<dbReference type="Gene3D" id="3.40.50.10300">
    <property type="entry name" value="CoaB-like"/>
    <property type="match status" value="1"/>
</dbReference>
<dbReference type="Gene3D" id="3.40.50.1950">
    <property type="entry name" value="Flavin prenyltransferase-like"/>
    <property type="match status" value="1"/>
</dbReference>
<dbReference type="Pfam" id="PF04127">
    <property type="entry name" value="DFP"/>
    <property type="match status" value="1"/>
</dbReference>
<dbReference type="PANTHER" id="PTHR14359:SF6">
    <property type="entry name" value="PHOSPHOPANTOTHENOYLCYSTEINE DECARBOXYLASE"/>
    <property type="match status" value="1"/>
</dbReference>
<feature type="region of interest" description="Phosphopantothenate--cysteine ligase" evidence="3">
    <location>
        <begin position="192"/>
        <end position="402"/>
    </location>
</feature>
<keyword evidence="3" id="KW-0479">Metal-binding</keyword>
<keyword evidence="3 4" id="KW-0288">FMN</keyword>
<comment type="cofactor">
    <cofactor evidence="3">
        <name>Mg(2+)</name>
        <dbReference type="ChEBI" id="CHEBI:18420"/>
    </cofactor>
</comment>
<feature type="binding site" evidence="3">
    <location>
        <position position="280"/>
    </location>
    <ligand>
        <name>CTP</name>
        <dbReference type="ChEBI" id="CHEBI:37563"/>
    </ligand>
</feature>
<name>A0A1T5MGP9_9FIRM</name>
<feature type="domain" description="Flavoprotein" evidence="5">
    <location>
        <begin position="5"/>
        <end position="177"/>
    </location>
</feature>
<evidence type="ECO:0000313" key="8">
    <source>
        <dbReference type="Proteomes" id="UP000190285"/>
    </source>
</evidence>
<feature type="domain" description="DNA/pantothenate metabolism flavoprotein C-terminal" evidence="6">
    <location>
        <begin position="188"/>
        <end position="396"/>
    </location>
</feature>
<dbReference type="EC" id="4.1.1.36" evidence="3"/>
<dbReference type="PANTHER" id="PTHR14359">
    <property type="entry name" value="HOMO-OLIGOMERIC FLAVIN CONTAINING CYS DECARBOXYLASE FAMILY"/>
    <property type="match status" value="1"/>
</dbReference>
<evidence type="ECO:0000256" key="2">
    <source>
        <dbReference type="ARBA" id="ARBA00023239"/>
    </source>
</evidence>
<reference evidence="7 8" key="1">
    <citation type="submission" date="2017-02" db="EMBL/GenBank/DDBJ databases">
        <authorList>
            <person name="Peterson S.W."/>
        </authorList>
    </citation>
    <scope>NUCLEOTIDE SEQUENCE [LARGE SCALE GENOMIC DNA]</scope>
    <source>
        <strain evidence="7 8">M1</strain>
    </source>
</reference>
<feature type="binding site" evidence="3">
    <location>
        <position position="324"/>
    </location>
    <ligand>
        <name>CTP</name>
        <dbReference type="ChEBI" id="CHEBI:37563"/>
    </ligand>
</feature>
<keyword evidence="3" id="KW-0511">Multifunctional enzyme</keyword>
<dbReference type="Proteomes" id="UP000190285">
    <property type="component" value="Unassembled WGS sequence"/>
</dbReference>
<comment type="cofactor">
    <cofactor evidence="3">
        <name>FMN</name>
        <dbReference type="ChEBI" id="CHEBI:58210"/>
    </cofactor>
    <text evidence="3">Binds 1 FMN per subunit.</text>
</comment>
<evidence type="ECO:0000313" key="7">
    <source>
        <dbReference type="EMBL" id="SKC87243.1"/>
    </source>
</evidence>
<dbReference type="EC" id="6.3.2.5" evidence="3"/>
<feature type="binding site" evidence="3">
    <location>
        <position position="290"/>
    </location>
    <ligand>
        <name>CTP</name>
        <dbReference type="ChEBI" id="CHEBI:37563"/>
    </ligand>
</feature>
<organism evidence="7 8">
    <name type="scientific">Maledivibacter halophilus</name>
    <dbReference type="NCBI Taxonomy" id="36842"/>
    <lineage>
        <taxon>Bacteria</taxon>
        <taxon>Bacillati</taxon>
        <taxon>Bacillota</taxon>
        <taxon>Clostridia</taxon>
        <taxon>Peptostreptococcales</taxon>
        <taxon>Caminicellaceae</taxon>
        <taxon>Maledivibacter</taxon>
    </lineage>
</organism>
<dbReference type="InterPro" id="IPR003382">
    <property type="entry name" value="Flavoprotein"/>
</dbReference>
<feature type="active site" description="Proton donor" evidence="3">
    <location>
        <position position="157"/>
    </location>
</feature>
<dbReference type="AlphaFoldDB" id="A0A1T5MGP9"/>
<comment type="similarity">
    <text evidence="3 4">In the C-terminal section; belongs to the PPC synthetase family.</text>
</comment>
<keyword evidence="1 3" id="KW-0210">Decarboxylase</keyword>
<dbReference type="InterPro" id="IPR036551">
    <property type="entry name" value="Flavin_trans-like"/>
</dbReference>
<dbReference type="GO" id="GO:0015937">
    <property type="term" value="P:coenzyme A biosynthetic process"/>
    <property type="evidence" value="ECO:0007669"/>
    <property type="project" value="UniProtKB-UniRule"/>
</dbReference>
<dbReference type="UniPathway" id="UPA00241">
    <property type="reaction ID" value="UER00353"/>
</dbReference>
<feature type="binding site" evidence="3">
    <location>
        <position position="342"/>
    </location>
    <ligand>
        <name>CTP</name>
        <dbReference type="ChEBI" id="CHEBI:37563"/>
    </ligand>
</feature>
<dbReference type="InterPro" id="IPR005252">
    <property type="entry name" value="CoaBC"/>
</dbReference>
<sequence length="402" mass="43894">MLTNKNIVIGVSGGIAVYKVLDVVSRLKKLNANINVIMTKAALEFVKPLSFQSLSQNYVVTDMFSEPKTWDVEHISIAQKADLFLIAPATANIIGKIANGIADDMLSTTVMATRAPVLIAPAMNTNMYNNPIVQRNIANLRELGYKFIDPASGRLACGDYGLGKLASPEDIVENIIGVFDNRLKKSLGGKKILVTAGPTQEPIDPVRYITNHSSGKMGYAIARAARDRGAEVTLVSGVTNLKKPIGVKVVDIVTTEDMYAEVFNYFDEADIIIKAAAVADYKPKDVAENKIKKSDSNFSIELSRNPDILLELGKVKGDKILIGFAAETNDLLKNAKIKINKKNLDFIVANNISEKGAGFKGDTNIISIIDSLGSIKKYDKMKKEEIAEIILDKVYDLIKLKE</sequence>
<comment type="similarity">
    <text evidence="3 4">In the N-terminal section; belongs to the HFCD (homo-oligomeric flavin containing Cys decarboxylase) superfamily.</text>
</comment>
<evidence type="ECO:0000259" key="5">
    <source>
        <dbReference type="Pfam" id="PF02441"/>
    </source>
</evidence>
<protein>
    <recommendedName>
        <fullName evidence="3">Coenzyme A biosynthesis bifunctional protein CoaBC</fullName>
    </recommendedName>
    <alternativeName>
        <fullName evidence="3">DNA/pantothenate metabolism flavoprotein</fullName>
    </alternativeName>
    <alternativeName>
        <fullName evidence="3">Phosphopantothenoylcysteine synthetase/decarboxylase</fullName>
        <shortName evidence="3">PPCS-PPCDC</shortName>
    </alternativeName>
    <domain>
        <recommendedName>
            <fullName evidence="3">Phosphopantothenoylcysteine decarboxylase</fullName>
            <shortName evidence="3">PPC decarboxylase</shortName>
            <shortName evidence="3">PPC-DC</shortName>
            <ecNumber evidence="3">4.1.1.36</ecNumber>
        </recommendedName>
        <alternativeName>
            <fullName evidence="3">CoaC</fullName>
        </alternativeName>
    </domain>
    <domain>
        <recommendedName>
            <fullName evidence="3">Phosphopantothenate--cysteine ligase</fullName>
            <ecNumber evidence="3">6.3.2.5</ecNumber>
        </recommendedName>
        <alternativeName>
            <fullName evidence="3">CoaB</fullName>
        </alternativeName>
        <alternativeName>
            <fullName evidence="3">Phosphopantothenoylcysteine synthetase</fullName>
            <shortName evidence="3">PPC synthetase</shortName>
            <shortName evidence="3">PPC-S</shortName>
        </alternativeName>
    </domain>
</protein>
<dbReference type="GO" id="GO:0046872">
    <property type="term" value="F:metal ion binding"/>
    <property type="evidence" value="ECO:0007669"/>
    <property type="project" value="UniProtKB-KW"/>
</dbReference>
<accession>A0A1T5MGP9</accession>
<dbReference type="EMBL" id="FUZT01000015">
    <property type="protein sequence ID" value="SKC87243.1"/>
    <property type="molecule type" value="Genomic_DNA"/>
</dbReference>
<dbReference type="InterPro" id="IPR035929">
    <property type="entry name" value="CoaB-like_sf"/>
</dbReference>
<comment type="catalytic activity">
    <reaction evidence="3 4">
        <text>(R)-4'-phosphopantothenate + L-cysteine + CTP = N-[(R)-4-phosphopantothenoyl]-L-cysteine + CMP + diphosphate + H(+)</text>
        <dbReference type="Rhea" id="RHEA:19397"/>
        <dbReference type="ChEBI" id="CHEBI:10986"/>
        <dbReference type="ChEBI" id="CHEBI:15378"/>
        <dbReference type="ChEBI" id="CHEBI:33019"/>
        <dbReference type="ChEBI" id="CHEBI:35235"/>
        <dbReference type="ChEBI" id="CHEBI:37563"/>
        <dbReference type="ChEBI" id="CHEBI:59458"/>
        <dbReference type="ChEBI" id="CHEBI:60377"/>
        <dbReference type="EC" id="6.3.2.5"/>
    </reaction>
</comment>
<dbReference type="SUPFAM" id="SSF102645">
    <property type="entry name" value="CoaB-like"/>
    <property type="match status" value="1"/>
</dbReference>
<dbReference type="GO" id="GO:0010181">
    <property type="term" value="F:FMN binding"/>
    <property type="evidence" value="ECO:0007669"/>
    <property type="project" value="UniProtKB-UniRule"/>
</dbReference>
<dbReference type="OrthoDB" id="9802554at2"/>
<evidence type="ECO:0000259" key="6">
    <source>
        <dbReference type="Pfam" id="PF04127"/>
    </source>
</evidence>
<dbReference type="HAMAP" id="MF_02225">
    <property type="entry name" value="CoaBC"/>
    <property type="match status" value="1"/>
</dbReference>
<gene>
    <name evidence="3" type="primary">coaBC</name>
    <name evidence="7" type="ORF">SAMN02194393_04676</name>
</gene>
<comment type="catalytic activity">
    <reaction evidence="3 4">
        <text>N-[(R)-4-phosphopantothenoyl]-L-cysteine + H(+) = (R)-4'-phosphopantetheine + CO2</text>
        <dbReference type="Rhea" id="RHEA:16793"/>
        <dbReference type="ChEBI" id="CHEBI:15378"/>
        <dbReference type="ChEBI" id="CHEBI:16526"/>
        <dbReference type="ChEBI" id="CHEBI:59458"/>
        <dbReference type="ChEBI" id="CHEBI:61723"/>
        <dbReference type="EC" id="4.1.1.36"/>
    </reaction>
</comment>
<feature type="binding site" evidence="3">
    <location>
        <begin position="306"/>
        <end position="309"/>
    </location>
    <ligand>
        <name>CTP</name>
        <dbReference type="ChEBI" id="CHEBI:37563"/>
    </ligand>
</feature>
<evidence type="ECO:0000256" key="3">
    <source>
        <dbReference type="HAMAP-Rule" id="MF_02225"/>
    </source>
</evidence>
<comment type="function">
    <text evidence="3">Catalyzes two sequential steps in the biosynthesis of coenzyme A. In the first step cysteine is conjugated to 4'-phosphopantothenate to form 4-phosphopantothenoylcysteine. In the second step the latter compound is decarboxylated to form 4'-phosphopantotheine.</text>
</comment>
<dbReference type="Pfam" id="PF02441">
    <property type="entry name" value="Flavoprotein"/>
    <property type="match status" value="1"/>
</dbReference>
<keyword evidence="3 4" id="KW-0436">Ligase</keyword>
<comment type="caution">
    <text evidence="3">Lacks conserved residue(s) required for the propagation of feature annotation.</text>
</comment>
<dbReference type="GO" id="GO:0015941">
    <property type="term" value="P:pantothenate catabolic process"/>
    <property type="evidence" value="ECO:0007669"/>
    <property type="project" value="InterPro"/>
</dbReference>
<feature type="region of interest" description="Phosphopantothenoylcysteine decarboxylase" evidence="3">
    <location>
        <begin position="1"/>
        <end position="191"/>
    </location>
</feature>
<dbReference type="RefSeq" id="WP_079495124.1">
    <property type="nucleotide sequence ID" value="NZ_FUZT01000015.1"/>
</dbReference>
<keyword evidence="3 4" id="KW-0285">Flavoprotein</keyword>
<keyword evidence="2 3" id="KW-0456">Lyase</keyword>
<dbReference type="GO" id="GO:0071513">
    <property type="term" value="C:phosphopantothenoylcysteine decarboxylase complex"/>
    <property type="evidence" value="ECO:0007669"/>
    <property type="project" value="TreeGrafter"/>
</dbReference>
<dbReference type="GO" id="GO:0004633">
    <property type="term" value="F:phosphopantothenoylcysteine decarboxylase activity"/>
    <property type="evidence" value="ECO:0007669"/>
    <property type="project" value="UniProtKB-UniRule"/>
</dbReference>
<dbReference type="SUPFAM" id="SSF52507">
    <property type="entry name" value="Homo-oligomeric flavin-containing Cys decarboxylases, HFCD"/>
    <property type="match status" value="1"/>
</dbReference>
<comment type="pathway">
    <text evidence="3 4">Cofactor biosynthesis; coenzyme A biosynthesis; CoA from (R)-pantothenate: step 3/5.</text>
</comment>
<keyword evidence="8" id="KW-1185">Reference proteome</keyword>
<keyword evidence="3" id="KW-0460">Magnesium</keyword>
<dbReference type="InterPro" id="IPR007085">
    <property type="entry name" value="DNA/pantothenate-metab_flavo_C"/>
</dbReference>
<comment type="function">
    <text evidence="4">Catalyzes two steps in the biosynthesis of coenzyme A. In the first step cysteine is conjugated to 4'-phosphopantothenate to form 4-phosphopantothenoylcysteine, in the latter compound is decarboxylated to form 4'-phosphopantotheine.</text>
</comment>
<feature type="binding site" evidence="3">
    <location>
        <position position="338"/>
    </location>
    <ligand>
        <name>CTP</name>
        <dbReference type="ChEBI" id="CHEBI:37563"/>
    </ligand>
</feature>
<comment type="pathway">
    <text evidence="3 4">Cofactor biosynthesis; coenzyme A biosynthesis; CoA from (R)-pantothenate: step 2/5.</text>
</comment>
<dbReference type="GO" id="GO:0004632">
    <property type="term" value="F:phosphopantothenate--cysteine ligase activity"/>
    <property type="evidence" value="ECO:0007669"/>
    <property type="project" value="UniProtKB-UniRule"/>
</dbReference>
<dbReference type="STRING" id="36842.SAMN02194393_04676"/>
<evidence type="ECO:0000256" key="4">
    <source>
        <dbReference type="RuleBase" id="RU364078"/>
    </source>
</evidence>
<proteinExistence type="inferred from homology"/>
<evidence type="ECO:0000256" key="1">
    <source>
        <dbReference type="ARBA" id="ARBA00022793"/>
    </source>
</evidence>